<dbReference type="PANTHER" id="PTHR11439:SF440">
    <property type="entry name" value="INTEGRASE CATALYTIC DOMAIN-CONTAINING PROTEIN"/>
    <property type="match status" value="1"/>
</dbReference>
<evidence type="ECO:0000313" key="1">
    <source>
        <dbReference type="EMBL" id="OWZ20845.1"/>
    </source>
</evidence>
<accession>A0A225WTC5</accession>
<dbReference type="OrthoDB" id="1922643at2759"/>
<proteinExistence type="predicted"/>
<dbReference type="PANTHER" id="PTHR11439">
    <property type="entry name" value="GAG-POL-RELATED RETROTRANSPOSON"/>
    <property type="match status" value="1"/>
</dbReference>
<name>A0A225WTC5_9STRA</name>
<dbReference type="Proteomes" id="UP000198211">
    <property type="component" value="Unassembled WGS sequence"/>
</dbReference>
<sequence length="130" mass="14358">MATPVCVPIGGEHDGDDGGKLLPMVGEGAPERPTMQIFQSLVGSLLWIARCTRPDISFAVHRVTRRAHAPREEDWQLAKKILWCLKATMHYKFIMRGEKSLMGKCGVQVEAYSDADFAAEKIDRKSVSGG</sequence>
<gene>
    <name evidence="1" type="ORF">PHMEG_0004707</name>
</gene>
<dbReference type="EMBL" id="NBNE01000285">
    <property type="protein sequence ID" value="OWZ20845.1"/>
    <property type="molecule type" value="Genomic_DNA"/>
</dbReference>
<dbReference type="AlphaFoldDB" id="A0A225WTC5"/>
<reference evidence="2" key="1">
    <citation type="submission" date="2017-03" db="EMBL/GenBank/DDBJ databases">
        <title>Phytopthora megakarya and P. palmivora, two closely related causual agents of cacao black pod achieved similar genome size and gene model numbers by different mechanisms.</title>
        <authorList>
            <person name="Ali S."/>
            <person name="Shao J."/>
            <person name="Larry D.J."/>
            <person name="Kronmiller B."/>
            <person name="Shen D."/>
            <person name="Strem M.D."/>
            <person name="Melnick R.L."/>
            <person name="Guiltinan M.J."/>
            <person name="Tyler B.M."/>
            <person name="Meinhardt L.W."/>
            <person name="Bailey B.A."/>
        </authorList>
    </citation>
    <scope>NUCLEOTIDE SEQUENCE [LARGE SCALE GENOMIC DNA]</scope>
    <source>
        <strain evidence="2">zdho120</strain>
    </source>
</reference>
<evidence type="ECO:0000313" key="2">
    <source>
        <dbReference type="Proteomes" id="UP000198211"/>
    </source>
</evidence>
<comment type="caution">
    <text evidence="1">The sequence shown here is derived from an EMBL/GenBank/DDBJ whole genome shotgun (WGS) entry which is preliminary data.</text>
</comment>
<protein>
    <submittedName>
        <fullName evidence="1">Retroelement</fullName>
    </submittedName>
</protein>
<organism evidence="1 2">
    <name type="scientific">Phytophthora megakarya</name>
    <dbReference type="NCBI Taxonomy" id="4795"/>
    <lineage>
        <taxon>Eukaryota</taxon>
        <taxon>Sar</taxon>
        <taxon>Stramenopiles</taxon>
        <taxon>Oomycota</taxon>
        <taxon>Peronosporomycetes</taxon>
        <taxon>Peronosporales</taxon>
        <taxon>Peronosporaceae</taxon>
        <taxon>Phytophthora</taxon>
    </lineage>
</organism>
<keyword evidence="2" id="KW-1185">Reference proteome</keyword>